<gene>
    <name evidence="4" type="ORF">P0Y55_04865</name>
</gene>
<feature type="chain" id="PRO_5041663384" evidence="2">
    <location>
        <begin position="27"/>
        <end position="443"/>
    </location>
</feature>
<evidence type="ECO:0000256" key="1">
    <source>
        <dbReference type="ARBA" id="ARBA00022729"/>
    </source>
</evidence>
<evidence type="ECO:0000313" key="5">
    <source>
        <dbReference type="Proteomes" id="UP001178662"/>
    </source>
</evidence>
<accession>A0AA95EXR1</accession>
<dbReference type="InterPro" id="IPR014755">
    <property type="entry name" value="Cu-Rt/internalin_Ig-like"/>
</dbReference>
<reference evidence="4" key="1">
    <citation type="submission" date="2023-03" db="EMBL/GenBank/DDBJ databases">
        <title>Andean soil-derived lignocellulolytic bacterial consortium as a source of novel taxa and putative plastic-active enzymes.</title>
        <authorList>
            <person name="Diaz-Garcia L."/>
            <person name="Chuvochina M."/>
            <person name="Feuerriegel G."/>
            <person name="Bunk B."/>
            <person name="Sproer C."/>
            <person name="Streit W.R."/>
            <person name="Rodriguez L.M."/>
            <person name="Overmann J."/>
            <person name="Jimenez D.J."/>
        </authorList>
    </citation>
    <scope>NUCLEOTIDE SEQUENCE</scope>
    <source>
        <strain evidence="4">MAG 2441</strain>
    </source>
</reference>
<protein>
    <submittedName>
        <fullName evidence="4">S-layer homology domain-containing protein</fullName>
    </submittedName>
</protein>
<dbReference type="Gene3D" id="2.60.40.1220">
    <property type="match status" value="1"/>
</dbReference>
<sequence>MSRLLRKSCMLLLILVLFIPASLVSAATKTTADFTDLKDLDQATKAKFDALISAGIFNGFNDGTFGIKEEMNRAQFAKVAALIFGLDVNTDLKTSSFSDVKLDDPGNGYALPFIEAIKAAGITTGIGDGLFDPSGAVTKEQLATFLVRGLGKEADAMQSQGQGVPNSTVSGWAMPYVNYAFFAGLLPDDIGFDGRSNADRGLLATAAFATKTVVDPDLTVNEATLDANKELTIAFSSAVDPKTIKLSNIMINGNALSDELDSFELSEDGKTLKIKLRSGFYPGSAVNPIIEVTGIQSLFQKPLVKDDSPTELSVTNPPVYPIYYAPVASASMSVTSVTYTTFQSSPALLFGYYPEEPATAYVVFSTNELDDDSASNIKTLASDPSLTSNMHNVIACTFDLDGSSNGSIVSYGYLFTGLNHFYVYLEAGGKHSQVFYTQIDTST</sequence>
<feature type="signal peptide" evidence="2">
    <location>
        <begin position="1"/>
        <end position="26"/>
    </location>
</feature>
<evidence type="ECO:0000313" key="4">
    <source>
        <dbReference type="EMBL" id="WEK55393.1"/>
    </source>
</evidence>
<proteinExistence type="predicted"/>
<dbReference type="InterPro" id="IPR001119">
    <property type="entry name" value="SLH_dom"/>
</dbReference>
<dbReference type="EMBL" id="CP119317">
    <property type="protein sequence ID" value="WEK55393.1"/>
    <property type="molecule type" value="Genomic_DNA"/>
</dbReference>
<evidence type="ECO:0000256" key="2">
    <source>
        <dbReference type="SAM" id="SignalP"/>
    </source>
</evidence>
<dbReference type="Proteomes" id="UP001178662">
    <property type="component" value="Chromosome"/>
</dbReference>
<evidence type="ECO:0000259" key="3">
    <source>
        <dbReference type="PROSITE" id="PS51272"/>
    </source>
</evidence>
<name>A0AA95EXR1_9BACL</name>
<dbReference type="PROSITE" id="PS51272">
    <property type="entry name" value="SLH"/>
    <property type="match status" value="2"/>
</dbReference>
<dbReference type="Pfam" id="PF00395">
    <property type="entry name" value="SLH"/>
    <property type="match status" value="2"/>
</dbReference>
<keyword evidence="1 2" id="KW-0732">Signal</keyword>
<feature type="domain" description="SLH" evidence="3">
    <location>
        <begin position="97"/>
        <end position="160"/>
    </location>
</feature>
<dbReference type="AlphaFoldDB" id="A0AA95EXR1"/>
<keyword evidence="5" id="KW-1185">Reference proteome</keyword>
<organism evidence="4 5">
    <name type="scientific">Candidatus Cohnella colombiensis</name>
    <dbReference type="NCBI Taxonomy" id="3121368"/>
    <lineage>
        <taxon>Bacteria</taxon>
        <taxon>Bacillati</taxon>
        <taxon>Bacillota</taxon>
        <taxon>Bacilli</taxon>
        <taxon>Bacillales</taxon>
        <taxon>Paenibacillaceae</taxon>
        <taxon>Cohnella</taxon>
    </lineage>
</organism>
<feature type="domain" description="SLH" evidence="3">
    <location>
        <begin position="30"/>
        <end position="94"/>
    </location>
</feature>